<organism evidence="2 3">
    <name type="scientific">Candidatus Komeilibacteria bacterium CG_4_9_14_0_8_um_filter_36_9</name>
    <dbReference type="NCBI Taxonomy" id="1974473"/>
    <lineage>
        <taxon>Bacteria</taxon>
        <taxon>Candidatus Komeiliibacteriota</taxon>
    </lineage>
</organism>
<evidence type="ECO:0000313" key="2">
    <source>
        <dbReference type="EMBL" id="PJC01900.1"/>
    </source>
</evidence>
<dbReference type="SUPFAM" id="SSF53098">
    <property type="entry name" value="Ribonuclease H-like"/>
    <property type="match status" value="1"/>
</dbReference>
<dbReference type="Proteomes" id="UP000230136">
    <property type="component" value="Unassembled WGS sequence"/>
</dbReference>
<dbReference type="Pfam" id="PF13482">
    <property type="entry name" value="RNase_H_2"/>
    <property type="match status" value="1"/>
</dbReference>
<dbReference type="Gene3D" id="3.30.420.10">
    <property type="entry name" value="Ribonuclease H-like superfamily/Ribonuclease H"/>
    <property type="match status" value="1"/>
</dbReference>
<proteinExistence type="predicted"/>
<comment type="caution">
    <text evidence="2">The sequence shown here is derived from an EMBL/GenBank/DDBJ whole genome shotgun (WGS) entry which is preliminary data.</text>
</comment>
<protein>
    <recommendedName>
        <fullName evidence="1">YprB ribonuclease H-like domain-containing protein</fullName>
    </recommendedName>
</protein>
<dbReference type="GO" id="GO:0003676">
    <property type="term" value="F:nucleic acid binding"/>
    <property type="evidence" value="ECO:0007669"/>
    <property type="project" value="InterPro"/>
</dbReference>
<sequence>MADRLVLDLETKKSFDEVGGYDNVHLMEVSVCGIYSYERDQYRAFRESEFGEMEEWLKKSDLIIGFNSKKFDFTVLQPYYKWKLDKLPHLDIMEEIVHALGHRLKLESVAMSTLGSGKSGSGLDALWYYKNQEWDKLSKYCLDDVRVTREVYEYGQRHGKLWYENNRRKTAIPVRWGIEKKISDILQDAMTFGKKVKLTYLNPNGQPRMETEVDVKDVKGNILSAFCHTENQDKQFDIHRIFNIDALGQANSFQGTLF</sequence>
<gene>
    <name evidence="2" type="ORF">CO073_02310</name>
</gene>
<dbReference type="InterPro" id="IPR036397">
    <property type="entry name" value="RNaseH_sf"/>
</dbReference>
<name>A0A2M8DR79_9BACT</name>
<evidence type="ECO:0000313" key="3">
    <source>
        <dbReference type="Proteomes" id="UP000230136"/>
    </source>
</evidence>
<accession>A0A2M8DR79</accession>
<evidence type="ECO:0000259" key="1">
    <source>
        <dbReference type="Pfam" id="PF13482"/>
    </source>
</evidence>
<reference evidence="3" key="1">
    <citation type="submission" date="2017-09" db="EMBL/GenBank/DDBJ databases">
        <title>Depth-based differentiation of microbial function through sediment-hosted aquifers and enrichment of novel symbionts in the deep terrestrial subsurface.</title>
        <authorList>
            <person name="Probst A.J."/>
            <person name="Ladd B."/>
            <person name="Jarett J.K."/>
            <person name="Geller-Mcgrath D.E."/>
            <person name="Sieber C.M.K."/>
            <person name="Emerson J.B."/>
            <person name="Anantharaman K."/>
            <person name="Thomas B.C."/>
            <person name="Malmstrom R."/>
            <person name="Stieglmeier M."/>
            <person name="Klingl A."/>
            <person name="Woyke T."/>
            <person name="Ryan C.M."/>
            <person name="Banfield J.F."/>
        </authorList>
    </citation>
    <scope>NUCLEOTIDE SEQUENCE [LARGE SCALE GENOMIC DNA]</scope>
</reference>
<feature type="domain" description="YprB ribonuclease H-like" evidence="1">
    <location>
        <begin position="29"/>
        <end position="154"/>
    </location>
</feature>
<dbReference type="EMBL" id="PFSY01000104">
    <property type="protein sequence ID" value="PJC01900.1"/>
    <property type="molecule type" value="Genomic_DNA"/>
</dbReference>
<dbReference type="AlphaFoldDB" id="A0A2M8DR79"/>
<dbReference type="InterPro" id="IPR012337">
    <property type="entry name" value="RNaseH-like_sf"/>
</dbReference>
<dbReference type="InterPro" id="IPR038720">
    <property type="entry name" value="YprB_RNase_H-like_dom"/>
</dbReference>